<accession>A0A3M6QMN2</accession>
<dbReference type="InterPro" id="IPR010920">
    <property type="entry name" value="LSM_dom_sf"/>
</dbReference>
<gene>
    <name evidence="10" type="ORF">D8I35_15010</name>
</gene>
<evidence type="ECO:0000256" key="1">
    <source>
        <dbReference type="ARBA" id="ARBA00004651"/>
    </source>
</evidence>
<evidence type="ECO:0000256" key="7">
    <source>
        <dbReference type="SAM" id="Phobius"/>
    </source>
</evidence>
<dbReference type="Gene3D" id="3.30.70.100">
    <property type="match status" value="1"/>
</dbReference>
<feature type="transmembrane region" description="Helical" evidence="7">
    <location>
        <begin position="234"/>
        <end position="254"/>
    </location>
</feature>
<proteinExistence type="inferred from homology"/>
<evidence type="ECO:0000259" key="9">
    <source>
        <dbReference type="Pfam" id="PF21082"/>
    </source>
</evidence>
<evidence type="ECO:0000313" key="11">
    <source>
        <dbReference type="Proteomes" id="UP000278006"/>
    </source>
</evidence>
<evidence type="ECO:0000256" key="3">
    <source>
        <dbReference type="ARBA" id="ARBA00022475"/>
    </source>
</evidence>
<dbReference type="InterPro" id="IPR011066">
    <property type="entry name" value="MscS_channel_C_sf"/>
</dbReference>
<dbReference type="InterPro" id="IPR006685">
    <property type="entry name" value="MscS_channel_2nd"/>
</dbReference>
<dbReference type="EMBL" id="RDQO01000005">
    <property type="protein sequence ID" value="RMX04317.1"/>
    <property type="molecule type" value="Genomic_DNA"/>
</dbReference>
<dbReference type="SUPFAM" id="SSF82689">
    <property type="entry name" value="Mechanosensitive channel protein MscS (YggB), C-terminal domain"/>
    <property type="match status" value="1"/>
</dbReference>
<feature type="transmembrane region" description="Helical" evidence="7">
    <location>
        <begin position="210"/>
        <end position="228"/>
    </location>
</feature>
<feature type="transmembrane region" description="Helical" evidence="7">
    <location>
        <begin position="128"/>
        <end position="148"/>
    </location>
</feature>
<dbReference type="GO" id="GO:0008381">
    <property type="term" value="F:mechanosensitive monoatomic ion channel activity"/>
    <property type="evidence" value="ECO:0007669"/>
    <property type="project" value="UniProtKB-ARBA"/>
</dbReference>
<organism evidence="10 11">
    <name type="scientific">Corticibacter populi</name>
    <dbReference type="NCBI Taxonomy" id="1550736"/>
    <lineage>
        <taxon>Bacteria</taxon>
        <taxon>Pseudomonadati</taxon>
        <taxon>Pseudomonadota</taxon>
        <taxon>Betaproteobacteria</taxon>
        <taxon>Burkholderiales</taxon>
        <taxon>Comamonadaceae</taxon>
        <taxon>Corticibacter</taxon>
    </lineage>
</organism>
<dbReference type="GO" id="GO:0005886">
    <property type="term" value="C:plasma membrane"/>
    <property type="evidence" value="ECO:0007669"/>
    <property type="project" value="UniProtKB-SubCell"/>
</dbReference>
<name>A0A3M6QMN2_9BURK</name>
<keyword evidence="3" id="KW-1003">Cell membrane</keyword>
<reference evidence="10 11" key="1">
    <citation type="submission" date="2018-10" db="EMBL/GenBank/DDBJ databases">
        <title>Draft genome of Cortibacter populi DSM10536.</title>
        <authorList>
            <person name="Bernier A.-M."/>
            <person name="Bernard K."/>
        </authorList>
    </citation>
    <scope>NUCLEOTIDE SEQUENCE [LARGE SCALE GENOMIC DNA]</scope>
    <source>
        <strain evidence="10 11">DSM 105136</strain>
    </source>
</reference>
<keyword evidence="5 7" id="KW-1133">Transmembrane helix</keyword>
<evidence type="ECO:0000256" key="6">
    <source>
        <dbReference type="ARBA" id="ARBA00023136"/>
    </source>
</evidence>
<keyword evidence="11" id="KW-1185">Reference proteome</keyword>
<feature type="transmembrane region" description="Helical" evidence="7">
    <location>
        <begin position="90"/>
        <end position="108"/>
    </location>
</feature>
<dbReference type="InterPro" id="IPR049278">
    <property type="entry name" value="MS_channel_C"/>
</dbReference>
<evidence type="ECO:0000256" key="5">
    <source>
        <dbReference type="ARBA" id="ARBA00022989"/>
    </source>
</evidence>
<dbReference type="Pfam" id="PF21082">
    <property type="entry name" value="MS_channel_3rd"/>
    <property type="match status" value="1"/>
</dbReference>
<dbReference type="Gene3D" id="2.30.30.60">
    <property type="match status" value="1"/>
</dbReference>
<evidence type="ECO:0000256" key="4">
    <source>
        <dbReference type="ARBA" id="ARBA00022692"/>
    </source>
</evidence>
<dbReference type="AlphaFoldDB" id="A0A3M6QMN2"/>
<dbReference type="Pfam" id="PF00924">
    <property type="entry name" value="MS_channel_2nd"/>
    <property type="match status" value="1"/>
</dbReference>
<evidence type="ECO:0000259" key="8">
    <source>
        <dbReference type="Pfam" id="PF00924"/>
    </source>
</evidence>
<feature type="domain" description="Mechanosensitive ion channel MscS" evidence="8">
    <location>
        <begin position="254"/>
        <end position="318"/>
    </location>
</feature>
<keyword evidence="6 7" id="KW-0472">Membrane</keyword>
<evidence type="ECO:0000256" key="2">
    <source>
        <dbReference type="ARBA" id="ARBA00008017"/>
    </source>
</evidence>
<comment type="caution">
    <text evidence="10">The sequence shown here is derived from an EMBL/GenBank/DDBJ whole genome shotgun (WGS) entry which is preliminary data.</text>
</comment>
<dbReference type="InterPro" id="IPR052702">
    <property type="entry name" value="MscS-like_channel"/>
</dbReference>
<protein>
    <submittedName>
        <fullName evidence="10">Mechanosensitive ion channel protein</fullName>
    </submittedName>
</protein>
<dbReference type="OrthoDB" id="9809206at2"/>
<evidence type="ECO:0000313" key="10">
    <source>
        <dbReference type="EMBL" id="RMX04317.1"/>
    </source>
</evidence>
<dbReference type="SUPFAM" id="SSF82861">
    <property type="entry name" value="Mechanosensitive channel protein MscS (YggB), transmembrane region"/>
    <property type="match status" value="1"/>
</dbReference>
<keyword evidence="4 7" id="KW-0812">Transmembrane</keyword>
<feature type="transmembrane region" description="Helical" evidence="7">
    <location>
        <begin position="55"/>
        <end position="78"/>
    </location>
</feature>
<dbReference type="Gene3D" id="1.10.287.1260">
    <property type="match status" value="1"/>
</dbReference>
<dbReference type="InterPro" id="IPR023408">
    <property type="entry name" value="MscS_beta-dom_sf"/>
</dbReference>
<dbReference type="PANTHER" id="PTHR30347">
    <property type="entry name" value="POTASSIUM CHANNEL RELATED"/>
    <property type="match status" value="1"/>
</dbReference>
<dbReference type="PANTHER" id="PTHR30347:SF1">
    <property type="entry name" value="MECHANOSENSITIVE CHANNEL MSCK"/>
    <property type="match status" value="1"/>
</dbReference>
<comment type="subcellular location">
    <subcellularLocation>
        <location evidence="1">Cell membrane</location>
        <topology evidence="1">Multi-pass membrane protein</topology>
    </subcellularLocation>
</comment>
<dbReference type="SUPFAM" id="SSF50182">
    <property type="entry name" value="Sm-like ribonucleoproteins"/>
    <property type="match status" value="1"/>
</dbReference>
<feature type="transmembrane region" description="Helical" evidence="7">
    <location>
        <begin position="168"/>
        <end position="189"/>
    </location>
</feature>
<feature type="domain" description="Mechanosensitive ion channel MscS C-terminal" evidence="9">
    <location>
        <begin position="328"/>
        <end position="411"/>
    </location>
</feature>
<dbReference type="Proteomes" id="UP000278006">
    <property type="component" value="Unassembled WGS sequence"/>
</dbReference>
<comment type="similarity">
    <text evidence="2">Belongs to the MscS (TC 1.A.23) family.</text>
</comment>
<dbReference type="InterPro" id="IPR011014">
    <property type="entry name" value="MscS_channel_TM-2"/>
</dbReference>
<sequence>MGTALAGSTLGDWLRQFDGPRALLELAVIAAVLLLIWLLLRGLRAALNYQNADSVLFGANGADGVLLPLLGLAGLRLVQPLLAPLQPLHLWPLAMPILVSLLAIRLSIKVLRLAYPGRAWLEPIARSFSWFMWFCVVAWITGLGPTLMHELDQVHWTIGARTISLRRLLEALVTAVASLLISLWVSSAIESRMMHSVIGARLPVHKVITTMVRAVLLLIGMLVALNMAGIDLTALSVFGGALGVGIGLGLQRLAANYVSGFVLMVERSVRVGDVVRVNGFQGTIVDMSGRYTSIVSTSGRQAIVPHELMTNSMVENLSSEHRASEQSTTVSVAHDCDVDQVRALLAQAVASVPEVLAAPAPEALLLEFGADGLRFKIEFEIADPHNGDNEDLLSKVNLAILKALRAHGVAIPYPQRTLHWAGNADAPLTLVEPQREQPAPVKGVAKGT</sequence>
<feature type="transmembrane region" description="Helical" evidence="7">
    <location>
        <begin position="22"/>
        <end position="43"/>
    </location>
</feature>